<proteinExistence type="predicted"/>
<evidence type="ECO:0000313" key="2">
    <source>
        <dbReference type="EMBL" id="THY20484.1"/>
    </source>
</evidence>
<dbReference type="EMBL" id="QZBD01000297">
    <property type="protein sequence ID" value="THY20484.1"/>
    <property type="molecule type" value="Genomic_DNA"/>
</dbReference>
<reference evidence="2 3" key="1">
    <citation type="submission" date="2018-10" db="EMBL/GenBank/DDBJ databases">
        <title>Fifty Aureobasidium pullulans genomes reveal a recombining polyextremotolerant generalist.</title>
        <authorList>
            <person name="Gostincar C."/>
            <person name="Turk M."/>
            <person name="Zajc J."/>
            <person name="Gunde-Cimerman N."/>
        </authorList>
    </citation>
    <scope>NUCLEOTIDE SEQUENCE [LARGE SCALE GENOMIC DNA]</scope>
    <source>
        <strain evidence="2 3">EXF-6604</strain>
    </source>
</reference>
<feature type="region of interest" description="Disordered" evidence="1">
    <location>
        <begin position="31"/>
        <end position="86"/>
    </location>
</feature>
<gene>
    <name evidence="2" type="ORF">D6D01_06733</name>
</gene>
<protein>
    <submittedName>
        <fullName evidence="2">Uncharacterized protein</fullName>
    </submittedName>
</protein>
<evidence type="ECO:0000256" key="1">
    <source>
        <dbReference type="SAM" id="MobiDB-lite"/>
    </source>
</evidence>
<accession>A0A4S9KX91</accession>
<comment type="caution">
    <text evidence="2">The sequence shown here is derived from an EMBL/GenBank/DDBJ whole genome shotgun (WGS) entry which is preliminary data.</text>
</comment>
<dbReference type="Proteomes" id="UP000306584">
    <property type="component" value="Unassembled WGS sequence"/>
</dbReference>
<sequence>MDALKIRNLEQSVIICELNKVIQSLRQTLKRAEQPSNVTPAAAYRRQGLTSAEGASGSIDEPTDCTLDSGNDTEPTDCTIDSGSDI</sequence>
<organism evidence="2 3">
    <name type="scientific">Aureobasidium pullulans</name>
    <name type="common">Black yeast</name>
    <name type="synonym">Pullularia pullulans</name>
    <dbReference type="NCBI Taxonomy" id="5580"/>
    <lineage>
        <taxon>Eukaryota</taxon>
        <taxon>Fungi</taxon>
        <taxon>Dikarya</taxon>
        <taxon>Ascomycota</taxon>
        <taxon>Pezizomycotina</taxon>
        <taxon>Dothideomycetes</taxon>
        <taxon>Dothideomycetidae</taxon>
        <taxon>Dothideales</taxon>
        <taxon>Saccotheciaceae</taxon>
        <taxon>Aureobasidium</taxon>
    </lineage>
</organism>
<name>A0A4S9KX91_AURPU</name>
<evidence type="ECO:0000313" key="3">
    <source>
        <dbReference type="Proteomes" id="UP000306584"/>
    </source>
</evidence>
<dbReference type="AlphaFoldDB" id="A0A4S9KX91"/>